<dbReference type="GO" id="GO:0016705">
    <property type="term" value="F:oxidoreductase activity, acting on paired donors, with incorporation or reduction of molecular oxygen"/>
    <property type="evidence" value="ECO:0007669"/>
    <property type="project" value="InterPro"/>
</dbReference>
<comment type="cofactor">
    <cofactor evidence="5">
        <name>heme</name>
        <dbReference type="ChEBI" id="CHEBI:30413"/>
    </cofactor>
</comment>
<feature type="transmembrane region" description="Helical" evidence="6">
    <location>
        <begin position="28"/>
        <end position="51"/>
    </location>
</feature>
<dbReference type="PANTHER" id="PTHR46300">
    <property type="entry name" value="P450, PUTATIVE (EUROFUNG)-RELATED-RELATED"/>
    <property type="match status" value="1"/>
</dbReference>
<evidence type="ECO:0000313" key="8">
    <source>
        <dbReference type="Proteomes" id="UP000094565"/>
    </source>
</evidence>
<dbReference type="Gene3D" id="1.10.630.10">
    <property type="entry name" value="Cytochrome P450"/>
    <property type="match status" value="1"/>
</dbReference>
<evidence type="ECO:0000256" key="1">
    <source>
        <dbReference type="ARBA" id="ARBA00010617"/>
    </source>
</evidence>
<keyword evidence="6" id="KW-0812">Transmembrane</keyword>
<gene>
    <name evidence="7" type="primary">DIT2</name>
    <name evidence="7" type="ORF">ATY40_BA7503652</name>
</gene>
<keyword evidence="6" id="KW-0472">Membrane</keyword>
<keyword evidence="3" id="KW-0560">Oxidoreductase</keyword>
<dbReference type="InterPro" id="IPR002401">
    <property type="entry name" value="Cyt_P450_E_grp-I"/>
</dbReference>
<dbReference type="CDD" id="cd11066">
    <property type="entry name" value="CYP_PhacA-like"/>
    <property type="match status" value="1"/>
</dbReference>
<dbReference type="GO" id="GO:0004497">
    <property type="term" value="F:monooxygenase activity"/>
    <property type="evidence" value="ECO:0007669"/>
    <property type="project" value="InterPro"/>
</dbReference>
<dbReference type="PRINTS" id="PR00463">
    <property type="entry name" value="EP450I"/>
</dbReference>
<dbReference type="Pfam" id="PF00067">
    <property type="entry name" value="p450"/>
    <property type="match status" value="1"/>
</dbReference>
<keyword evidence="4 5" id="KW-0408">Iron</keyword>
<dbReference type="AlphaFoldDB" id="A0A1B2JEZ6"/>
<reference evidence="7 8" key="1">
    <citation type="submission" date="2016-02" db="EMBL/GenBank/DDBJ databases">
        <title>Comparative genomic and transcriptomic foundation for Pichia pastoris.</title>
        <authorList>
            <person name="Love K.R."/>
            <person name="Shah K.A."/>
            <person name="Whittaker C.A."/>
            <person name="Wu J."/>
            <person name="Bartlett M.C."/>
            <person name="Ma D."/>
            <person name="Leeson R.L."/>
            <person name="Priest M."/>
            <person name="Young S.K."/>
            <person name="Love J.C."/>
        </authorList>
    </citation>
    <scope>NUCLEOTIDE SEQUENCE [LARGE SCALE GENOMIC DNA]</scope>
    <source>
        <strain evidence="7 8">ATCC 28485</strain>
    </source>
</reference>
<dbReference type="InterPro" id="IPR050364">
    <property type="entry name" value="Cytochrome_P450_fung"/>
</dbReference>
<dbReference type="PRINTS" id="PR00385">
    <property type="entry name" value="P450"/>
</dbReference>
<dbReference type="InterPro" id="IPR036396">
    <property type="entry name" value="Cyt_P450_sf"/>
</dbReference>
<comment type="similarity">
    <text evidence="1">Belongs to the cytochrome P450 family.</text>
</comment>
<sequence length="595" mass="69627">MCVLDQPHELIWEIQNCRVTPTLLSFPAIVTMVWITVVFSCILVLILWYFLSSIGLVFNQDSEIKNIPSIPGLPFFGNTFDTLSNPHLKYQEWCQKYGYDIFQVRIGTKRIVIVNSYDSIQKLWTENCSSNNSRPVLYTFHKVLSKNALYTIGTTPFGQSFKRKKKTIASHLNYKNLYGYNELIQRESDLAMYRLMRDLFSNRCNETDLLKFFQYFHLQLSVYMTYGYQLDLDHSEKELADEIIEVENSIIKIRSHTSSNLQDYFPILRYLNSQNKYQKANLLRERRQVYMDKFMRFTMNQMEQKKFNEKRQMKCGTNMRNQQCFYDRNMDTSLVSHNLTNAKLTFSELQSICLTMVSAGLDNTALNLNYLMGQFSHPTKGPSLQTKAVNELLKCHGNDYWEAWCHSEEESNCNYIMALIHETLRYFTVLPTSLPRYTTRDIVLNNSVVIPQGTTLFMNAWYGNHDEKKFSHPMEFDPERYLDQEGNLLSNEKGLFHFSFGAGARMCSGSKLALKEMYVIICKMLLLFEIGPPSAEEMLAELDPNKSNKFPTSSAIEPRKFLVALKPRNPLFYQRVSRHIQQTLLEDYKIKMQNK</sequence>
<dbReference type="GO" id="GO:0020037">
    <property type="term" value="F:heme binding"/>
    <property type="evidence" value="ECO:0007669"/>
    <property type="project" value="InterPro"/>
</dbReference>
<dbReference type="InterPro" id="IPR001128">
    <property type="entry name" value="Cyt_P450"/>
</dbReference>
<protein>
    <submittedName>
        <fullName evidence="7">BA75_03652T0</fullName>
    </submittedName>
</protein>
<evidence type="ECO:0000256" key="5">
    <source>
        <dbReference type="PIRSR" id="PIRSR602401-1"/>
    </source>
</evidence>
<dbReference type="OrthoDB" id="1055148at2759"/>
<evidence type="ECO:0000256" key="6">
    <source>
        <dbReference type="SAM" id="Phobius"/>
    </source>
</evidence>
<dbReference type="SUPFAM" id="SSF48264">
    <property type="entry name" value="Cytochrome P450"/>
    <property type="match status" value="1"/>
</dbReference>
<keyword evidence="6" id="KW-1133">Transmembrane helix</keyword>
<dbReference type="Proteomes" id="UP000094565">
    <property type="component" value="Chromosome 3"/>
</dbReference>
<evidence type="ECO:0000256" key="2">
    <source>
        <dbReference type="ARBA" id="ARBA00022723"/>
    </source>
</evidence>
<evidence type="ECO:0000313" key="7">
    <source>
        <dbReference type="EMBL" id="ANZ76620.1"/>
    </source>
</evidence>
<accession>A0A1B2JEZ6</accession>
<feature type="binding site" description="axial binding residue" evidence="5">
    <location>
        <position position="507"/>
    </location>
    <ligand>
        <name>heme</name>
        <dbReference type="ChEBI" id="CHEBI:30413"/>
    </ligand>
    <ligandPart>
        <name>Fe</name>
        <dbReference type="ChEBI" id="CHEBI:18248"/>
    </ligandPart>
</feature>
<keyword evidence="8" id="KW-1185">Reference proteome</keyword>
<organism evidence="7 8">
    <name type="scientific">Komagataella pastoris</name>
    <name type="common">Yeast</name>
    <name type="synonym">Pichia pastoris</name>
    <dbReference type="NCBI Taxonomy" id="4922"/>
    <lineage>
        <taxon>Eukaryota</taxon>
        <taxon>Fungi</taxon>
        <taxon>Dikarya</taxon>
        <taxon>Ascomycota</taxon>
        <taxon>Saccharomycotina</taxon>
        <taxon>Pichiomycetes</taxon>
        <taxon>Pichiales</taxon>
        <taxon>Pichiaceae</taxon>
        <taxon>Komagataella</taxon>
    </lineage>
</organism>
<evidence type="ECO:0000256" key="4">
    <source>
        <dbReference type="ARBA" id="ARBA00023004"/>
    </source>
</evidence>
<evidence type="ECO:0000256" key="3">
    <source>
        <dbReference type="ARBA" id="ARBA00023002"/>
    </source>
</evidence>
<proteinExistence type="inferred from homology"/>
<name>A0A1B2JEZ6_PICPA</name>
<dbReference type="EMBL" id="CP014586">
    <property type="protein sequence ID" value="ANZ76620.1"/>
    <property type="molecule type" value="Genomic_DNA"/>
</dbReference>
<dbReference type="GO" id="GO:0005506">
    <property type="term" value="F:iron ion binding"/>
    <property type="evidence" value="ECO:0007669"/>
    <property type="project" value="InterPro"/>
</dbReference>
<keyword evidence="2 5" id="KW-0479">Metal-binding</keyword>
<keyword evidence="5" id="KW-0349">Heme</keyword>